<proteinExistence type="predicted"/>
<sequence length="347" mass="37712">MKRRLGLVVTSVVSLAALAITAGSASAQQTGRQAHDHGHGGGYSFAVIGDIPYGDGEVAAFPKVVAQINADPDVQLVDHLGDIKSGSSVCSDSYFQLIKSDFDGFQDPLVYTIGDNEWTDCHRPNNGAYNPLERMAALRQEFFPRPGHTLGQHSVQVDSQADAGYPENVRYRRADVTFAAVHIVGSNNSMQPWTGNSVATPEQTAEVLGRTASVIETIHESFGSARKNHDRAVVLLTQADMFDPTVTSPSFDDSYAFQPIVAALARESATFPGPVYLFNGDSHTYNTDKPLASGSRWLSFYGLNRPVDNLTRVTIDGSDNANNYLKVTVQPHHKPVLTWTRVKFNAS</sequence>
<dbReference type="SUPFAM" id="SSF56300">
    <property type="entry name" value="Metallo-dependent phosphatases"/>
    <property type="match status" value="1"/>
</dbReference>
<keyword evidence="3" id="KW-1185">Reference proteome</keyword>
<comment type="caution">
    <text evidence="2">The sequence shown here is derived from an EMBL/GenBank/DDBJ whole genome shotgun (WGS) entry which is preliminary data.</text>
</comment>
<evidence type="ECO:0000313" key="2">
    <source>
        <dbReference type="EMBL" id="MBM7799995.1"/>
    </source>
</evidence>
<evidence type="ECO:0008006" key="4">
    <source>
        <dbReference type="Google" id="ProtNLM"/>
    </source>
</evidence>
<evidence type="ECO:0000256" key="1">
    <source>
        <dbReference type="SAM" id="SignalP"/>
    </source>
</evidence>
<feature type="signal peptide" evidence="1">
    <location>
        <begin position="1"/>
        <end position="27"/>
    </location>
</feature>
<dbReference type="InterPro" id="IPR029052">
    <property type="entry name" value="Metallo-depent_PP-like"/>
</dbReference>
<gene>
    <name evidence="2" type="ORF">JOE57_002916</name>
</gene>
<name>A0ABS2RLW6_9ACTN</name>
<protein>
    <recommendedName>
        <fullName evidence="4">Calcineurin-like phosphoesterase</fullName>
    </recommendedName>
</protein>
<dbReference type="RefSeq" id="WP_239578958.1">
    <property type="nucleotide sequence ID" value="NZ_BAAAQP010000003.1"/>
</dbReference>
<dbReference type="Proteomes" id="UP000704762">
    <property type="component" value="Unassembled WGS sequence"/>
</dbReference>
<organism evidence="2 3">
    <name type="scientific">Microlunatus panaciterrae</name>
    <dbReference type="NCBI Taxonomy" id="400768"/>
    <lineage>
        <taxon>Bacteria</taxon>
        <taxon>Bacillati</taxon>
        <taxon>Actinomycetota</taxon>
        <taxon>Actinomycetes</taxon>
        <taxon>Propionibacteriales</taxon>
        <taxon>Propionibacteriaceae</taxon>
        <taxon>Microlunatus</taxon>
    </lineage>
</organism>
<feature type="chain" id="PRO_5047329250" description="Calcineurin-like phosphoesterase" evidence="1">
    <location>
        <begin position="28"/>
        <end position="347"/>
    </location>
</feature>
<accession>A0ABS2RLW6</accession>
<evidence type="ECO:0000313" key="3">
    <source>
        <dbReference type="Proteomes" id="UP000704762"/>
    </source>
</evidence>
<dbReference type="EMBL" id="JAFBCF010000001">
    <property type="protein sequence ID" value="MBM7799995.1"/>
    <property type="molecule type" value="Genomic_DNA"/>
</dbReference>
<keyword evidence="1" id="KW-0732">Signal</keyword>
<reference evidence="2 3" key="1">
    <citation type="submission" date="2021-01" db="EMBL/GenBank/DDBJ databases">
        <title>Sequencing the genomes of 1000 actinobacteria strains.</title>
        <authorList>
            <person name="Klenk H.-P."/>
        </authorList>
    </citation>
    <scope>NUCLEOTIDE SEQUENCE [LARGE SCALE GENOMIC DNA]</scope>
    <source>
        <strain evidence="2 3">DSM 18662</strain>
    </source>
</reference>